<dbReference type="Pfam" id="PF00627">
    <property type="entry name" value="UBA"/>
    <property type="match status" value="3"/>
</dbReference>
<feature type="compositionally biased region" description="Low complexity" evidence="2">
    <location>
        <begin position="520"/>
        <end position="545"/>
    </location>
</feature>
<dbReference type="PANTHER" id="PTHR12948">
    <property type="entry name" value="NEDD8 ULTIMATE BUSTER-1 BS4 PROTEIN"/>
    <property type="match status" value="1"/>
</dbReference>
<dbReference type="Ensembl" id="ENSPKIT00000040529.1">
    <property type="protein sequence ID" value="ENSPKIP00000016048.1"/>
    <property type="gene ID" value="ENSPKIG00000002539.1"/>
</dbReference>
<reference evidence="4" key="2">
    <citation type="submission" date="2025-09" db="UniProtKB">
        <authorList>
            <consortium name="Ensembl"/>
        </authorList>
    </citation>
    <scope>IDENTIFICATION</scope>
</reference>
<feature type="compositionally biased region" description="Basic and acidic residues" evidence="2">
    <location>
        <begin position="159"/>
        <end position="179"/>
    </location>
</feature>
<dbReference type="InterPro" id="IPR009060">
    <property type="entry name" value="UBA-like_sf"/>
</dbReference>
<dbReference type="RefSeq" id="XP_072568381.1">
    <property type="nucleotide sequence ID" value="XM_072712280.1"/>
</dbReference>
<sequence length="598" mass="68161">MAEEYMQSKLREYLKKKDIKLWESPYTSKDKESGPQAIKELATQCASALGFPESEVEAALESIRRQAVKRLSGNSMYKETCVATLELILPKTLKKEPGKRTFFETKLDVTAQEVMNKISEKYEIKYISLVFRGNILNPDKKLNEHNIKHNSKVMILQKSEPEKQQEVVQEEQKVRSQDESLKRTQKGFEILSARDGSEDPETTPYLEIADQKGNPLKIPPDEKKALILAMGFHEKGRALCKKNEHQMALYHLLEADSNFNKCRSALLNTVDNYAVLQLDIVWCYRMLEMLTCLDEAKRRLEKAEEYFLKCYGEQKERLLQIKGNTGREEVLFLRLYLLQCLVAWLSGNEQHATKQLAKVEKLYKELHMDPNKISRVTELGFTTQEARLGLRACDGDVSAAATYLTDRKEEKQKMKAEERQKRRRRLEAINTLQELGYSRKEAARALHQAEGDVDRAYNILEEANNNAGEEDSEAKVQKLIYLGFEREQVEAALRQAQGDIQQASELLLADRGAVAPGQLSPSTPSSPSEEPSTSSESTGPGSSGEEPMDVDLVNEVLDDISSHEEDYLDLTLEDELELINQMKQHLKPYLQEDSMSPS</sequence>
<evidence type="ECO:0000256" key="2">
    <source>
        <dbReference type="SAM" id="MobiDB-lite"/>
    </source>
</evidence>
<keyword evidence="1" id="KW-0175">Coiled coil</keyword>
<dbReference type="PANTHER" id="PTHR12948:SF3">
    <property type="entry name" value="NEDD8 ULTIMATE BUSTER 1"/>
    <property type="match status" value="1"/>
</dbReference>
<name>A0A3B3RCF2_9TELE</name>
<dbReference type="STRING" id="1676925.ENSPKIP00000016048"/>
<feature type="region of interest" description="Disordered" evidence="2">
    <location>
        <begin position="158"/>
        <end position="179"/>
    </location>
</feature>
<feature type="domain" description="UBA" evidence="3">
    <location>
        <begin position="469"/>
        <end position="510"/>
    </location>
</feature>
<feature type="domain" description="UBA" evidence="3">
    <location>
        <begin position="367"/>
        <end position="407"/>
    </location>
</feature>
<reference evidence="4" key="1">
    <citation type="submission" date="2025-08" db="UniProtKB">
        <authorList>
            <consortium name="Ensembl"/>
        </authorList>
    </citation>
    <scope>IDENTIFICATION</scope>
</reference>
<dbReference type="InterPro" id="IPR041207">
    <property type="entry name" value="NUB1_ubiquitin-like_dom"/>
</dbReference>
<dbReference type="GeneTree" id="ENSGT00390000010557"/>
<dbReference type="PROSITE" id="PS50030">
    <property type="entry name" value="UBA"/>
    <property type="match status" value="3"/>
</dbReference>
<dbReference type="KEGG" id="pki:111850123"/>
<dbReference type="Gene3D" id="3.10.20.90">
    <property type="entry name" value="Phosphatidylinositol 3-kinase Catalytic Subunit, Chain A, domain 1"/>
    <property type="match status" value="1"/>
</dbReference>
<feature type="coiled-coil region" evidence="1">
    <location>
        <begin position="400"/>
        <end position="506"/>
    </location>
</feature>
<dbReference type="InterPro" id="IPR015940">
    <property type="entry name" value="UBA"/>
</dbReference>
<dbReference type="CTD" id="51667"/>
<evidence type="ECO:0000313" key="5">
    <source>
        <dbReference type="Proteomes" id="UP000261540"/>
    </source>
</evidence>
<dbReference type="InterPro" id="IPR029071">
    <property type="entry name" value="Ubiquitin-like_domsf"/>
</dbReference>
<dbReference type="Pfam" id="PF18037">
    <property type="entry name" value="Ubiquitin_5"/>
    <property type="match status" value="1"/>
</dbReference>
<dbReference type="CDD" id="cd14291">
    <property type="entry name" value="UBA1_NUB1_like"/>
    <property type="match status" value="1"/>
</dbReference>
<dbReference type="OrthoDB" id="434245at2759"/>
<accession>A0A3B3RCF2</accession>
<dbReference type="GO" id="GO:2000058">
    <property type="term" value="P:regulation of ubiquitin-dependent protein catabolic process"/>
    <property type="evidence" value="ECO:0007669"/>
    <property type="project" value="TreeGrafter"/>
</dbReference>
<dbReference type="SUPFAM" id="SSF54236">
    <property type="entry name" value="Ubiquitin-like"/>
    <property type="match status" value="1"/>
</dbReference>
<dbReference type="SUPFAM" id="SSF46934">
    <property type="entry name" value="UBA-like"/>
    <property type="match status" value="3"/>
</dbReference>
<proteinExistence type="predicted"/>
<evidence type="ECO:0000313" key="4">
    <source>
        <dbReference type="Ensembl" id="ENSPKIP00000016048.1"/>
    </source>
</evidence>
<feature type="region of interest" description="Disordered" evidence="2">
    <location>
        <begin position="515"/>
        <end position="560"/>
    </location>
</feature>
<dbReference type="CDD" id="cd17062">
    <property type="entry name" value="Ubl_NUB1"/>
    <property type="match status" value="1"/>
</dbReference>
<evidence type="ECO:0000259" key="3">
    <source>
        <dbReference type="PROSITE" id="PS50030"/>
    </source>
</evidence>
<feature type="domain" description="UBA" evidence="3">
    <location>
        <begin position="415"/>
        <end position="463"/>
    </location>
</feature>
<dbReference type="InterPro" id="IPR039749">
    <property type="entry name" value="NUB1"/>
</dbReference>
<dbReference type="AlphaFoldDB" id="A0A3B3RCF2"/>
<protein>
    <submittedName>
        <fullName evidence="4">Negative regulator of ubiquitin like proteins 1</fullName>
    </submittedName>
</protein>
<dbReference type="Gene3D" id="1.10.8.10">
    <property type="entry name" value="DNA helicase RuvA subunit, C-terminal domain"/>
    <property type="match status" value="3"/>
</dbReference>
<dbReference type="Proteomes" id="UP000261540">
    <property type="component" value="Unplaced"/>
</dbReference>
<dbReference type="GeneID" id="111850123"/>
<dbReference type="SMART" id="SM00165">
    <property type="entry name" value="UBA"/>
    <property type="match status" value="3"/>
</dbReference>
<keyword evidence="5" id="KW-1185">Reference proteome</keyword>
<evidence type="ECO:0000256" key="1">
    <source>
        <dbReference type="SAM" id="Coils"/>
    </source>
</evidence>
<organism evidence="4 5">
    <name type="scientific">Paramormyrops kingsleyae</name>
    <dbReference type="NCBI Taxonomy" id="1676925"/>
    <lineage>
        <taxon>Eukaryota</taxon>
        <taxon>Metazoa</taxon>
        <taxon>Chordata</taxon>
        <taxon>Craniata</taxon>
        <taxon>Vertebrata</taxon>
        <taxon>Euteleostomi</taxon>
        <taxon>Actinopterygii</taxon>
        <taxon>Neopterygii</taxon>
        <taxon>Teleostei</taxon>
        <taxon>Osteoglossocephala</taxon>
        <taxon>Osteoglossomorpha</taxon>
        <taxon>Osteoglossiformes</taxon>
        <taxon>Mormyridae</taxon>
        <taxon>Paramormyrops</taxon>
    </lineage>
</organism>